<keyword evidence="1" id="KW-0732">Signal</keyword>
<evidence type="ECO:0000313" key="4">
    <source>
        <dbReference type="Proteomes" id="UP000015101"/>
    </source>
</evidence>
<evidence type="ECO:0000313" key="2">
    <source>
        <dbReference type="EMBL" id="ESO05821.1"/>
    </source>
</evidence>
<evidence type="ECO:0000256" key="1">
    <source>
        <dbReference type="SAM" id="SignalP"/>
    </source>
</evidence>
<gene>
    <name evidence="3" type="primary">20198486</name>
    <name evidence="2" type="ORF">HELRODRAFT_159897</name>
</gene>
<dbReference type="AlphaFoldDB" id="T1EPI6"/>
<dbReference type="EnsemblMetazoa" id="HelroT159897">
    <property type="protein sequence ID" value="HelroP159897"/>
    <property type="gene ID" value="HelroG159897"/>
</dbReference>
<sequence length="156" mass="18034">MCSINLFIFAFTILWSNLVCQENEFCGLDAADLMRYYQMWTCYEPVLNKDNNQFYLHPTDRSEYEGLNYRETKPCKKNCNNVVECSNCRCAGETWPSDLNCNEGEFCGGIEARGAFGGYDIAWACYAATWNPSVKNFENYVFTGIRFIKKATYILK</sequence>
<dbReference type="GeneID" id="20198486"/>
<reference evidence="3" key="3">
    <citation type="submission" date="2015-06" db="UniProtKB">
        <authorList>
            <consortium name="EnsemblMetazoa"/>
        </authorList>
    </citation>
    <scope>IDENTIFICATION</scope>
</reference>
<dbReference type="CTD" id="20198486"/>
<dbReference type="RefSeq" id="XP_009015189.1">
    <property type="nucleotide sequence ID" value="XM_009016941.1"/>
</dbReference>
<dbReference type="InParanoid" id="T1EPI6"/>
<proteinExistence type="predicted"/>
<reference evidence="4" key="1">
    <citation type="submission" date="2012-12" db="EMBL/GenBank/DDBJ databases">
        <authorList>
            <person name="Hellsten U."/>
            <person name="Grimwood J."/>
            <person name="Chapman J.A."/>
            <person name="Shapiro H."/>
            <person name="Aerts A."/>
            <person name="Otillar R.P."/>
            <person name="Terry A.Y."/>
            <person name="Boore J.L."/>
            <person name="Simakov O."/>
            <person name="Marletaz F."/>
            <person name="Cho S.-J."/>
            <person name="Edsinger-Gonzales E."/>
            <person name="Havlak P."/>
            <person name="Kuo D.-H."/>
            <person name="Larsson T."/>
            <person name="Lv J."/>
            <person name="Arendt D."/>
            <person name="Savage R."/>
            <person name="Osoegawa K."/>
            <person name="de Jong P."/>
            <person name="Lindberg D.R."/>
            <person name="Seaver E.C."/>
            <person name="Weisblat D.A."/>
            <person name="Putnam N.H."/>
            <person name="Grigoriev I.V."/>
            <person name="Rokhsar D.S."/>
        </authorList>
    </citation>
    <scope>NUCLEOTIDE SEQUENCE</scope>
</reference>
<protein>
    <submittedName>
        <fullName evidence="2 3">Uncharacterized protein</fullName>
    </submittedName>
</protein>
<evidence type="ECO:0000313" key="3">
    <source>
        <dbReference type="EnsemblMetazoa" id="HelroP159897"/>
    </source>
</evidence>
<organism evidence="3 4">
    <name type="scientific">Helobdella robusta</name>
    <name type="common">Californian leech</name>
    <dbReference type="NCBI Taxonomy" id="6412"/>
    <lineage>
        <taxon>Eukaryota</taxon>
        <taxon>Metazoa</taxon>
        <taxon>Spiralia</taxon>
        <taxon>Lophotrochozoa</taxon>
        <taxon>Annelida</taxon>
        <taxon>Clitellata</taxon>
        <taxon>Hirudinea</taxon>
        <taxon>Rhynchobdellida</taxon>
        <taxon>Glossiphoniidae</taxon>
        <taxon>Helobdella</taxon>
    </lineage>
</organism>
<feature type="signal peptide" evidence="1">
    <location>
        <begin position="1"/>
        <end position="20"/>
    </location>
</feature>
<dbReference type="Proteomes" id="UP000015101">
    <property type="component" value="Unassembled WGS sequence"/>
</dbReference>
<reference evidence="2 4" key="2">
    <citation type="journal article" date="2013" name="Nature">
        <title>Insights into bilaterian evolution from three spiralian genomes.</title>
        <authorList>
            <person name="Simakov O."/>
            <person name="Marletaz F."/>
            <person name="Cho S.J."/>
            <person name="Edsinger-Gonzales E."/>
            <person name="Havlak P."/>
            <person name="Hellsten U."/>
            <person name="Kuo D.H."/>
            <person name="Larsson T."/>
            <person name="Lv J."/>
            <person name="Arendt D."/>
            <person name="Savage R."/>
            <person name="Osoegawa K."/>
            <person name="de Jong P."/>
            <person name="Grimwood J."/>
            <person name="Chapman J.A."/>
            <person name="Shapiro H."/>
            <person name="Aerts A."/>
            <person name="Otillar R.P."/>
            <person name="Terry A.Y."/>
            <person name="Boore J.L."/>
            <person name="Grigoriev I.V."/>
            <person name="Lindberg D.R."/>
            <person name="Seaver E.C."/>
            <person name="Weisblat D.A."/>
            <person name="Putnam N.H."/>
            <person name="Rokhsar D.S."/>
        </authorList>
    </citation>
    <scope>NUCLEOTIDE SEQUENCE</scope>
</reference>
<dbReference type="EMBL" id="KB096324">
    <property type="protein sequence ID" value="ESO05821.1"/>
    <property type="molecule type" value="Genomic_DNA"/>
</dbReference>
<dbReference type="EMBL" id="AMQM01000408">
    <property type="status" value="NOT_ANNOTATED_CDS"/>
    <property type="molecule type" value="Genomic_DNA"/>
</dbReference>
<dbReference type="KEGG" id="hro:HELRODRAFT_159897"/>
<feature type="chain" id="PRO_5010979940" evidence="1">
    <location>
        <begin position="21"/>
        <end position="156"/>
    </location>
</feature>
<accession>T1EPI6</accession>
<keyword evidence="4" id="KW-1185">Reference proteome</keyword>
<name>T1EPI6_HELRO</name>
<dbReference type="HOGENOM" id="CLU_1688653_0_0_1"/>